<dbReference type="HAMAP" id="MF_00090">
    <property type="entry name" value="PIMT"/>
    <property type="match status" value="1"/>
</dbReference>
<keyword evidence="6 7" id="KW-0949">S-adenosyl-L-methionine</keyword>
<keyword evidence="12" id="KW-1185">Reference proteome</keyword>
<dbReference type="GO" id="GO:0000179">
    <property type="term" value="F:rRNA (adenine-N6,N6-)-dimethyltransferase activity"/>
    <property type="evidence" value="ECO:0007669"/>
    <property type="project" value="InterPro"/>
</dbReference>
<dbReference type="GO" id="GO:0030091">
    <property type="term" value="P:protein repair"/>
    <property type="evidence" value="ECO:0007669"/>
    <property type="project" value="UniProtKB-UniRule"/>
</dbReference>
<dbReference type="NCBIfam" id="NF001453">
    <property type="entry name" value="PRK00312.1"/>
    <property type="match status" value="1"/>
</dbReference>
<evidence type="ECO:0000256" key="2">
    <source>
        <dbReference type="ARBA" id="ARBA00005369"/>
    </source>
</evidence>
<evidence type="ECO:0000313" key="11">
    <source>
        <dbReference type="Proteomes" id="UP000401717"/>
    </source>
</evidence>
<protein>
    <recommendedName>
        <fullName evidence="7">Protein-L-isoaspartate O-methyltransferase</fullName>
        <ecNumber evidence="7">2.1.1.77</ecNumber>
    </recommendedName>
    <alternativeName>
        <fullName evidence="7">L-isoaspartyl protein carboxyl methyltransferase</fullName>
    </alternativeName>
    <alternativeName>
        <fullName evidence="7">Protein L-isoaspartyl methyltransferase</fullName>
    </alternativeName>
    <alternativeName>
        <fullName evidence="7">Protein-beta-aspartate methyltransferase</fullName>
        <shortName evidence="7">PIMT</shortName>
    </alternativeName>
</protein>
<proteinExistence type="inferred from homology"/>
<dbReference type="EC" id="2.1.1.77" evidence="7"/>
<comment type="subcellular location">
    <subcellularLocation>
        <location evidence="1 7">Cytoplasm</location>
    </subcellularLocation>
</comment>
<organism evidence="10 11">
    <name type="scientific">Methylobacterium dankookense</name>
    <dbReference type="NCBI Taxonomy" id="560405"/>
    <lineage>
        <taxon>Bacteria</taxon>
        <taxon>Pseudomonadati</taxon>
        <taxon>Pseudomonadota</taxon>
        <taxon>Alphaproteobacteria</taxon>
        <taxon>Hyphomicrobiales</taxon>
        <taxon>Methylobacteriaceae</taxon>
        <taxon>Methylobacterium</taxon>
    </lineage>
</organism>
<evidence type="ECO:0000313" key="9">
    <source>
        <dbReference type="EMBL" id="GJD57053.1"/>
    </source>
</evidence>
<dbReference type="GO" id="GO:0004719">
    <property type="term" value="F:protein-L-isoaspartate (D-aspartate) O-methyltransferase activity"/>
    <property type="evidence" value="ECO:0007669"/>
    <property type="project" value="UniProtKB-UniRule"/>
</dbReference>
<dbReference type="PANTHER" id="PTHR11579">
    <property type="entry name" value="PROTEIN-L-ISOASPARTATE O-METHYLTRANSFERASE"/>
    <property type="match status" value="1"/>
</dbReference>
<dbReference type="AlphaFoldDB" id="A0A564G3A2"/>
<dbReference type="NCBIfam" id="TIGR00080">
    <property type="entry name" value="pimt"/>
    <property type="match status" value="1"/>
</dbReference>
<comment type="catalytic activity">
    <reaction evidence="7">
        <text>[protein]-L-isoaspartate + S-adenosyl-L-methionine = [protein]-L-isoaspartate alpha-methyl ester + S-adenosyl-L-homocysteine</text>
        <dbReference type="Rhea" id="RHEA:12705"/>
        <dbReference type="Rhea" id="RHEA-COMP:12143"/>
        <dbReference type="Rhea" id="RHEA-COMP:12144"/>
        <dbReference type="ChEBI" id="CHEBI:57856"/>
        <dbReference type="ChEBI" id="CHEBI:59789"/>
        <dbReference type="ChEBI" id="CHEBI:90596"/>
        <dbReference type="ChEBI" id="CHEBI:90598"/>
        <dbReference type="EC" id="2.1.1.77"/>
    </reaction>
</comment>
<evidence type="ECO:0000256" key="7">
    <source>
        <dbReference type="HAMAP-Rule" id="MF_00090"/>
    </source>
</evidence>
<dbReference type="Pfam" id="PF01135">
    <property type="entry name" value="PCMT"/>
    <property type="match status" value="1"/>
</dbReference>
<dbReference type="PROSITE" id="PS01279">
    <property type="entry name" value="PCMT"/>
    <property type="match status" value="1"/>
</dbReference>
<dbReference type="SMART" id="SM00650">
    <property type="entry name" value="rADc"/>
    <property type="match status" value="1"/>
</dbReference>
<evidence type="ECO:0000256" key="3">
    <source>
        <dbReference type="ARBA" id="ARBA00022490"/>
    </source>
</evidence>
<evidence type="ECO:0000313" key="12">
    <source>
        <dbReference type="Proteomes" id="UP001055303"/>
    </source>
</evidence>
<dbReference type="InterPro" id="IPR000682">
    <property type="entry name" value="PCMT"/>
</dbReference>
<reference evidence="9" key="3">
    <citation type="submission" date="2021-08" db="EMBL/GenBank/DDBJ databases">
        <authorList>
            <person name="Tani A."/>
            <person name="Ola A."/>
            <person name="Ogura Y."/>
            <person name="Katsura K."/>
            <person name="Hayashi T."/>
        </authorList>
    </citation>
    <scope>NUCLEOTIDE SEQUENCE</scope>
    <source>
        <strain evidence="9">DSM 22415</strain>
    </source>
</reference>
<dbReference type="EMBL" id="CABFVH010000036">
    <property type="protein sequence ID" value="VUF14592.1"/>
    <property type="molecule type" value="Genomic_DNA"/>
</dbReference>
<dbReference type="Gene3D" id="3.40.50.150">
    <property type="entry name" value="Vaccinia Virus protein VP39"/>
    <property type="match status" value="1"/>
</dbReference>
<comment type="function">
    <text evidence="7">Catalyzes the methyl esterification of L-isoaspartyl residues in peptides and proteins that result from spontaneous decomposition of normal L-aspartyl and L-asparaginyl residues. It plays a role in the repair and/or degradation of damaged proteins.</text>
</comment>
<dbReference type="SUPFAM" id="SSF53335">
    <property type="entry name" value="S-adenosyl-L-methionine-dependent methyltransferases"/>
    <property type="match status" value="1"/>
</dbReference>
<evidence type="ECO:0000259" key="8">
    <source>
        <dbReference type="SMART" id="SM00650"/>
    </source>
</evidence>
<name>A0A564G3A2_9HYPH</name>
<evidence type="ECO:0000256" key="5">
    <source>
        <dbReference type="ARBA" id="ARBA00022679"/>
    </source>
</evidence>
<accession>A0A564G3A2</accession>
<reference evidence="9" key="2">
    <citation type="journal article" date="2021" name="Front. Microbiol.">
        <title>Comprehensive Comparative Genomics and Phenotyping of Methylobacterium Species.</title>
        <authorList>
            <person name="Alessa O."/>
            <person name="Ogura Y."/>
            <person name="Fujitani Y."/>
            <person name="Takami H."/>
            <person name="Hayashi T."/>
            <person name="Sahin N."/>
            <person name="Tani A."/>
        </authorList>
    </citation>
    <scope>NUCLEOTIDE SEQUENCE</scope>
    <source>
        <strain evidence="9">DSM 22415</strain>
    </source>
</reference>
<feature type="domain" description="Ribosomal RNA adenine methylase transferase N-terminal" evidence="8">
    <location>
        <begin position="68"/>
        <end position="213"/>
    </location>
</feature>
<evidence type="ECO:0000256" key="6">
    <source>
        <dbReference type="ARBA" id="ARBA00022691"/>
    </source>
</evidence>
<dbReference type="GO" id="GO:0005737">
    <property type="term" value="C:cytoplasm"/>
    <property type="evidence" value="ECO:0007669"/>
    <property type="project" value="UniProtKB-SubCell"/>
</dbReference>
<dbReference type="FunFam" id="3.40.50.150:FF:000010">
    <property type="entry name" value="Protein-L-isoaspartate O-methyltransferase"/>
    <property type="match status" value="1"/>
</dbReference>
<dbReference type="PANTHER" id="PTHR11579:SF0">
    <property type="entry name" value="PROTEIN-L-ISOASPARTATE(D-ASPARTATE) O-METHYLTRANSFERASE"/>
    <property type="match status" value="1"/>
</dbReference>
<keyword evidence="5 7" id="KW-0808">Transferase</keyword>
<gene>
    <name evidence="10" type="primary">pcm_3</name>
    <name evidence="7" type="synonym">pcm</name>
    <name evidence="9" type="ORF">IFDJLNFL_2953</name>
    <name evidence="10" type="ORF">MTDSW087_04317</name>
</gene>
<dbReference type="EMBL" id="BPQI01000084">
    <property type="protein sequence ID" value="GJD57053.1"/>
    <property type="molecule type" value="Genomic_DNA"/>
</dbReference>
<dbReference type="Proteomes" id="UP000401717">
    <property type="component" value="Unassembled WGS sequence"/>
</dbReference>
<evidence type="ECO:0000256" key="1">
    <source>
        <dbReference type="ARBA" id="ARBA00004496"/>
    </source>
</evidence>
<comment type="similarity">
    <text evidence="2 7">Belongs to the methyltransferase superfamily. L-isoaspartyl/D-aspartyl protein methyltransferase family.</text>
</comment>
<evidence type="ECO:0000256" key="4">
    <source>
        <dbReference type="ARBA" id="ARBA00022603"/>
    </source>
</evidence>
<evidence type="ECO:0000313" key="10">
    <source>
        <dbReference type="EMBL" id="VUF14592.1"/>
    </source>
</evidence>
<dbReference type="CDD" id="cd02440">
    <property type="entry name" value="AdoMet_MTases"/>
    <property type="match status" value="1"/>
</dbReference>
<dbReference type="InterPro" id="IPR029063">
    <property type="entry name" value="SAM-dependent_MTases_sf"/>
</dbReference>
<dbReference type="InterPro" id="IPR020598">
    <property type="entry name" value="rRNA_Ade_methylase_Trfase_N"/>
</dbReference>
<reference evidence="10 11" key="1">
    <citation type="submission" date="2019-06" db="EMBL/GenBank/DDBJ databases">
        <authorList>
            <person name="Rodrigo-Torres L."/>
            <person name="Arahal R. D."/>
            <person name="Lucena T."/>
        </authorList>
    </citation>
    <scope>NUCLEOTIDE SEQUENCE [LARGE SCALE GENOMIC DNA]</scope>
    <source>
        <strain evidence="10 11">SW08-7</strain>
    </source>
</reference>
<keyword evidence="4 7" id="KW-0489">Methyltransferase</keyword>
<feature type="active site" evidence="7">
    <location>
        <position position="64"/>
    </location>
</feature>
<sequence length="225" mass="23111">MEAAMPNPALARMVEEQIVRRGLRDPAVLDAMRSVPRAAFVRPGFEAAAYDDGPLPIGEGQTLSQPYIVALMAEAAGLRPGARVLEVGAGSGYAAAVLAALGAEVHAIERQPALAEAARMRLARLGYGRVALRTGDGSAGWPEAAPFDAILVSAGAPAVPRALKAQLALGGRLVAPVGPAGAQTLVVLTRRGADLYAEEDRGPVSFVPLIGAEGWPEEGAWPGPA</sequence>
<dbReference type="Proteomes" id="UP001055303">
    <property type="component" value="Unassembled WGS sequence"/>
</dbReference>
<keyword evidence="3 7" id="KW-0963">Cytoplasm</keyword>